<dbReference type="AlphaFoldDB" id="A0A7D9HCW4"/>
<dbReference type="Proteomes" id="UP001152795">
    <property type="component" value="Unassembled WGS sequence"/>
</dbReference>
<reference evidence="1" key="1">
    <citation type="submission" date="2020-04" db="EMBL/GenBank/DDBJ databases">
        <authorList>
            <person name="Alioto T."/>
            <person name="Alioto T."/>
            <person name="Gomez Garrido J."/>
        </authorList>
    </citation>
    <scope>NUCLEOTIDE SEQUENCE</scope>
    <source>
        <strain evidence="1">A484AB</strain>
    </source>
</reference>
<protein>
    <submittedName>
        <fullName evidence="1">Uncharacterized protein</fullName>
    </submittedName>
</protein>
<dbReference type="Pfam" id="PF00078">
    <property type="entry name" value="RVT_1"/>
    <property type="match status" value="1"/>
</dbReference>
<dbReference type="PROSITE" id="PS50878">
    <property type="entry name" value="RT_POL"/>
    <property type="match status" value="1"/>
</dbReference>
<sequence>MIAKNAYKEAVTQNFSVISYILPELYDDEVRILAAAIKIRHIGKFKYISLTEEEVCVVLKALDEAKATGPDKIPALLLKNCAVNISSSLCQLFNKSLSYGILPSEWKLANISPIPKRNPIHDVTNYRPISLLSLVSKVFERCIYNRLIEHVYGQIYELQYGFLRSRSTTSQLLHILHQVLNVLEQKNQVDIVYLDFAKAFDKVNHDLLLVKLHNFGTRGNLLRWFRDFLSGRFQRVTALGVTSKPLPVLSGVPQGSILGPLLFIIYINDLPKCVSHDTTMAMFADDTKCHRPIKNSQDKVTLQSDLDNITNWCHKWKMELNQSLPHDPTEPSTKESCANVGVTYIRWGKTTCPNITGATLVYEGYVGGSHFRNSGGGANYVCLTRDPIYNNTLSGRQDYNSRIYGAEYESGKFGIYPDIVQNHDVPCAVCHVTKRTSQIMIPGRNVCPTGWTREYNGYLMAERHNYYRTTYTCMDGNPDYSSETHVSKDGVLFHFVESICNGSLPCTPYIDGQELTCAVCTL</sequence>
<gene>
    <name evidence="1" type="ORF">PACLA_8A023143</name>
</gene>
<organism evidence="1 2">
    <name type="scientific">Paramuricea clavata</name>
    <name type="common">Red gorgonian</name>
    <name type="synonym">Violescent sea-whip</name>
    <dbReference type="NCBI Taxonomy" id="317549"/>
    <lineage>
        <taxon>Eukaryota</taxon>
        <taxon>Metazoa</taxon>
        <taxon>Cnidaria</taxon>
        <taxon>Anthozoa</taxon>
        <taxon>Octocorallia</taxon>
        <taxon>Malacalcyonacea</taxon>
        <taxon>Plexauridae</taxon>
        <taxon>Paramuricea</taxon>
    </lineage>
</organism>
<proteinExistence type="predicted"/>
<dbReference type="InterPro" id="IPR043502">
    <property type="entry name" value="DNA/RNA_pol_sf"/>
</dbReference>
<dbReference type="SUPFAM" id="SSF56672">
    <property type="entry name" value="DNA/RNA polymerases"/>
    <property type="match status" value="1"/>
</dbReference>
<dbReference type="EMBL" id="CACRXK020000185">
    <property type="protein sequence ID" value="CAB3979310.1"/>
    <property type="molecule type" value="Genomic_DNA"/>
</dbReference>
<accession>A0A7D9HCW4</accession>
<dbReference type="PANTHER" id="PTHR19446">
    <property type="entry name" value="REVERSE TRANSCRIPTASES"/>
    <property type="match status" value="1"/>
</dbReference>
<keyword evidence="2" id="KW-1185">Reference proteome</keyword>
<dbReference type="InterPro" id="IPR000477">
    <property type="entry name" value="RT_dom"/>
</dbReference>
<name>A0A7D9HCW4_PARCT</name>
<dbReference type="CDD" id="cd01650">
    <property type="entry name" value="RT_nLTR_like"/>
    <property type="match status" value="1"/>
</dbReference>
<evidence type="ECO:0000313" key="2">
    <source>
        <dbReference type="Proteomes" id="UP001152795"/>
    </source>
</evidence>
<dbReference type="OrthoDB" id="6272653at2759"/>
<evidence type="ECO:0000313" key="1">
    <source>
        <dbReference type="EMBL" id="CAB3979310.1"/>
    </source>
</evidence>
<comment type="caution">
    <text evidence="1">The sequence shown here is derived from an EMBL/GenBank/DDBJ whole genome shotgun (WGS) entry which is preliminary data.</text>
</comment>